<evidence type="ECO:0000259" key="2">
    <source>
        <dbReference type="PROSITE" id="PS51186"/>
    </source>
</evidence>
<dbReference type="PANTHER" id="PTHR13947">
    <property type="entry name" value="GNAT FAMILY N-ACETYLTRANSFERASE"/>
    <property type="match status" value="1"/>
</dbReference>
<name>A0A4Z1CER7_9RHOB</name>
<keyword evidence="1 3" id="KW-0808">Transferase</keyword>
<dbReference type="Proteomes" id="UP000297972">
    <property type="component" value="Unassembled WGS sequence"/>
</dbReference>
<dbReference type="PANTHER" id="PTHR13947:SF37">
    <property type="entry name" value="LD18367P"/>
    <property type="match status" value="1"/>
</dbReference>
<dbReference type="CDD" id="cd04301">
    <property type="entry name" value="NAT_SF"/>
    <property type="match status" value="1"/>
</dbReference>
<comment type="caution">
    <text evidence="3">The sequence shown here is derived from an EMBL/GenBank/DDBJ whole genome shotgun (WGS) entry which is preliminary data.</text>
</comment>
<keyword evidence="4" id="KW-1185">Reference proteome</keyword>
<dbReference type="PROSITE" id="PS51186">
    <property type="entry name" value="GNAT"/>
    <property type="match status" value="1"/>
</dbReference>
<dbReference type="AlphaFoldDB" id="A0A4Z1CER7"/>
<dbReference type="InterPro" id="IPR050769">
    <property type="entry name" value="NAT_camello-type"/>
</dbReference>
<evidence type="ECO:0000313" key="4">
    <source>
        <dbReference type="Proteomes" id="UP000297972"/>
    </source>
</evidence>
<dbReference type="InterPro" id="IPR016181">
    <property type="entry name" value="Acyl_CoA_acyltransferase"/>
</dbReference>
<protein>
    <submittedName>
        <fullName evidence="3">GNAT family N-acetyltransferase</fullName>
    </submittedName>
</protein>
<dbReference type="GO" id="GO:0008080">
    <property type="term" value="F:N-acetyltransferase activity"/>
    <property type="evidence" value="ECO:0007669"/>
    <property type="project" value="InterPro"/>
</dbReference>
<dbReference type="Pfam" id="PF00583">
    <property type="entry name" value="Acetyltransf_1"/>
    <property type="match status" value="1"/>
</dbReference>
<accession>A0A4Z1CER7</accession>
<dbReference type="Gene3D" id="3.40.630.30">
    <property type="match status" value="1"/>
</dbReference>
<feature type="domain" description="N-acetyltransferase" evidence="2">
    <location>
        <begin position="1"/>
        <end position="141"/>
    </location>
</feature>
<evidence type="ECO:0000256" key="1">
    <source>
        <dbReference type="ARBA" id="ARBA00022679"/>
    </source>
</evidence>
<dbReference type="EMBL" id="SRPG01000184">
    <property type="protein sequence ID" value="TGN53346.1"/>
    <property type="molecule type" value="Genomic_DNA"/>
</dbReference>
<proteinExistence type="predicted"/>
<organism evidence="3 4">
    <name type="scientific">Paracoccus liaowanqingii</name>
    <dbReference type="NCBI Taxonomy" id="2560053"/>
    <lineage>
        <taxon>Bacteria</taxon>
        <taxon>Pseudomonadati</taxon>
        <taxon>Pseudomonadota</taxon>
        <taxon>Alphaproteobacteria</taxon>
        <taxon>Rhodobacterales</taxon>
        <taxon>Paracoccaceae</taxon>
        <taxon>Paracoccus</taxon>
    </lineage>
</organism>
<dbReference type="SUPFAM" id="SSF55729">
    <property type="entry name" value="Acyl-CoA N-acyltransferases (Nat)"/>
    <property type="match status" value="1"/>
</dbReference>
<gene>
    <name evidence="3" type="ORF">E4L95_16010</name>
</gene>
<sequence>MGDDPRAACDPQGLALLHARCFTLPRPWSAAEFESLIALPGSFLLSEPQGFLLGRAVADEAELLTIAVAPEARRGGVGRRLIAFFAGRAQAMGAATAFLEVAADNLAARRLYSVTGWVEAGTRRRYYGPATDAIVMRLTLRATQEGG</sequence>
<dbReference type="OrthoDB" id="9804026at2"/>
<evidence type="ECO:0000313" key="3">
    <source>
        <dbReference type="EMBL" id="TGN53346.1"/>
    </source>
</evidence>
<reference evidence="3 4" key="1">
    <citation type="submission" date="2019-03" db="EMBL/GenBank/DDBJ databases">
        <authorList>
            <person name="Li J."/>
        </authorList>
    </citation>
    <scope>NUCLEOTIDE SEQUENCE [LARGE SCALE GENOMIC DNA]</scope>
    <source>
        <strain evidence="3 4">3058</strain>
    </source>
</reference>
<dbReference type="InterPro" id="IPR000182">
    <property type="entry name" value="GNAT_dom"/>
</dbReference>